<dbReference type="AlphaFoldDB" id="A0A9X9QAD3"/>
<proteinExistence type="predicted"/>
<reference evidence="1 2" key="1">
    <citation type="submission" date="2018-10" db="EMBL/GenBank/DDBJ databases">
        <authorList>
            <person name="Ekblom R."/>
            <person name="Jareborg N."/>
        </authorList>
    </citation>
    <scope>NUCLEOTIDE SEQUENCE [LARGE SCALE GENOMIC DNA]</scope>
    <source>
        <tissue evidence="1">Muscle</tissue>
    </source>
</reference>
<protein>
    <submittedName>
        <fullName evidence="1">Uncharacterized protein</fullName>
    </submittedName>
</protein>
<sequence>MELKWNLHFTLTRVLRRPEGNEHWREDKAQEAAFTSPSSFFLHIRCIFGSCGVSLLYSPCPVLLSSNPDHLLY</sequence>
<evidence type="ECO:0000313" key="2">
    <source>
        <dbReference type="Proteomes" id="UP000269945"/>
    </source>
</evidence>
<organism evidence="1 2">
    <name type="scientific">Gulo gulo</name>
    <name type="common">Wolverine</name>
    <name type="synonym">Gluton</name>
    <dbReference type="NCBI Taxonomy" id="48420"/>
    <lineage>
        <taxon>Eukaryota</taxon>
        <taxon>Metazoa</taxon>
        <taxon>Chordata</taxon>
        <taxon>Craniata</taxon>
        <taxon>Vertebrata</taxon>
        <taxon>Euteleostomi</taxon>
        <taxon>Mammalia</taxon>
        <taxon>Eutheria</taxon>
        <taxon>Laurasiatheria</taxon>
        <taxon>Carnivora</taxon>
        <taxon>Caniformia</taxon>
        <taxon>Musteloidea</taxon>
        <taxon>Mustelidae</taxon>
        <taxon>Guloninae</taxon>
        <taxon>Gulo</taxon>
    </lineage>
</organism>
<gene>
    <name evidence="1" type="ORF">BN2614_LOCUS1</name>
</gene>
<dbReference type="EMBL" id="CYRY02046151">
    <property type="protein sequence ID" value="VCX41793.1"/>
    <property type="molecule type" value="Genomic_DNA"/>
</dbReference>
<keyword evidence="2" id="KW-1185">Reference proteome</keyword>
<name>A0A9X9QAD3_GULGU</name>
<dbReference type="Proteomes" id="UP000269945">
    <property type="component" value="Unassembled WGS sequence"/>
</dbReference>
<comment type="caution">
    <text evidence="1">The sequence shown here is derived from an EMBL/GenBank/DDBJ whole genome shotgun (WGS) entry which is preliminary data.</text>
</comment>
<accession>A0A9X9QAD3</accession>
<evidence type="ECO:0000313" key="1">
    <source>
        <dbReference type="EMBL" id="VCX41793.1"/>
    </source>
</evidence>